<accession>A0ABT8PHN5</accession>
<proteinExistence type="predicted"/>
<evidence type="ECO:0000313" key="1">
    <source>
        <dbReference type="EMBL" id="MDN7934657.1"/>
    </source>
</evidence>
<name>A0ABT8PHN5_9BURK</name>
<dbReference type="RefSeq" id="WP_301756744.1">
    <property type="nucleotide sequence ID" value="NZ_JAUJSQ010000011.1"/>
</dbReference>
<evidence type="ECO:0000313" key="2">
    <source>
        <dbReference type="Proteomes" id="UP001171606"/>
    </source>
</evidence>
<dbReference type="Proteomes" id="UP001171606">
    <property type="component" value="Unassembled WGS sequence"/>
</dbReference>
<protein>
    <submittedName>
        <fullName evidence="1">Uncharacterized protein</fullName>
    </submittedName>
</protein>
<comment type="caution">
    <text evidence="1">The sequence shown here is derived from an EMBL/GenBank/DDBJ whole genome shotgun (WGS) entry which is preliminary data.</text>
</comment>
<gene>
    <name evidence="1" type="ORF">QZM52_25585</name>
</gene>
<keyword evidence="2" id="KW-1185">Reference proteome</keyword>
<reference evidence="1" key="1">
    <citation type="submission" date="2023-07" db="EMBL/GenBank/DDBJ databases">
        <title>A collection of bacterial strains from the Burkholderia cepacia Research Laboratory and Repository.</title>
        <authorList>
            <person name="Lipuma J."/>
            <person name="Spilker T."/>
            <person name="Caverly L."/>
        </authorList>
    </citation>
    <scope>NUCLEOTIDE SEQUENCE</scope>
    <source>
        <strain evidence="1">AU42020</strain>
    </source>
</reference>
<dbReference type="EMBL" id="JAUJSQ010000011">
    <property type="protein sequence ID" value="MDN7934657.1"/>
    <property type="molecule type" value="Genomic_DNA"/>
</dbReference>
<sequence length="157" mass="17684">MLTSTVHLLLNRAAAHNKVRTKHLAEAVSMVRQTTAMMGRQEKIDPDLQRHLADSINSVRRTLAKQDSNTGWDKLKALNFIDKNIRSLSAEPDVLLNATATKRNSWQSLIETVSPLRAVHESRYDVGAEFTQKELVQATKLQAPGIFEARLKNVWEA</sequence>
<organism evidence="1 2">
    <name type="scientific">Burkholderia metallica</name>
    <dbReference type="NCBI Taxonomy" id="488729"/>
    <lineage>
        <taxon>Bacteria</taxon>
        <taxon>Pseudomonadati</taxon>
        <taxon>Pseudomonadota</taxon>
        <taxon>Betaproteobacteria</taxon>
        <taxon>Burkholderiales</taxon>
        <taxon>Burkholderiaceae</taxon>
        <taxon>Burkholderia</taxon>
        <taxon>Burkholderia cepacia complex</taxon>
    </lineage>
</organism>